<gene>
    <name evidence="10" type="ORF">Fcan01_23379</name>
</gene>
<evidence type="ECO:0000256" key="4">
    <source>
        <dbReference type="ARBA" id="ARBA00022827"/>
    </source>
</evidence>
<evidence type="ECO:0000256" key="2">
    <source>
        <dbReference type="ARBA" id="ARBA00009347"/>
    </source>
</evidence>
<evidence type="ECO:0000259" key="7">
    <source>
        <dbReference type="Pfam" id="PF00441"/>
    </source>
</evidence>
<dbReference type="SUPFAM" id="SSF56645">
    <property type="entry name" value="Acyl-CoA dehydrogenase NM domain-like"/>
    <property type="match status" value="1"/>
</dbReference>
<dbReference type="GO" id="GO:0050660">
    <property type="term" value="F:flavin adenine dinucleotide binding"/>
    <property type="evidence" value="ECO:0007669"/>
    <property type="project" value="InterPro"/>
</dbReference>
<feature type="domain" description="Acyl-CoA oxidase/dehydrogenase middle" evidence="8">
    <location>
        <begin position="178"/>
        <end position="272"/>
    </location>
</feature>
<comment type="caution">
    <text evidence="10">The sequence shown here is derived from an EMBL/GenBank/DDBJ whole genome shotgun (WGS) entry which is preliminary data.</text>
</comment>
<dbReference type="Gene3D" id="2.40.110.10">
    <property type="entry name" value="Butyryl-CoA Dehydrogenase, subunit A, domain 2"/>
    <property type="match status" value="1"/>
</dbReference>
<evidence type="ECO:0000313" key="10">
    <source>
        <dbReference type="EMBL" id="OXA41727.1"/>
    </source>
</evidence>
<dbReference type="PANTHER" id="PTHR48083">
    <property type="entry name" value="MEDIUM-CHAIN SPECIFIC ACYL-COA DEHYDROGENASE, MITOCHONDRIAL-RELATED"/>
    <property type="match status" value="1"/>
</dbReference>
<proteinExistence type="inferred from homology"/>
<keyword evidence="3 6" id="KW-0285">Flavoprotein</keyword>
<dbReference type="OMA" id="YLMSHLP"/>
<evidence type="ECO:0000256" key="3">
    <source>
        <dbReference type="ARBA" id="ARBA00022630"/>
    </source>
</evidence>
<comment type="similarity">
    <text evidence="2 6">Belongs to the acyl-CoA dehydrogenase family.</text>
</comment>
<dbReference type="GO" id="GO:0003995">
    <property type="term" value="F:acyl-CoA dehydrogenase activity"/>
    <property type="evidence" value="ECO:0007669"/>
    <property type="project" value="InterPro"/>
</dbReference>
<dbReference type="SUPFAM" id="SSF47203">
    <property type="entry name" value="Acyl-CoA dehydrogenase C-terminal domain-like"/>
    <property type="match status" value="1"/>
</dbReference>
<keyword evidence="5 6" id="KW-0560">Oxidoreductase</keyword>
<evidence type="ECO:0000313" key="11">
    <source>
        <dbReference type="Proteomes" id="UP000198287"/>
    </source>
</evidence>
<keyword evidence="11" id="KW-1185">Reference proteome</keyword>
<comment type="cofactor">
    <cofactor evidence="1 6">
        <name>FAD</name>
        <dbReference type="ChEBI" id="CHEBI:57692"/>
    </cofactor>
</comment>
<dbReference type="PROSITE" id="PS00073">
    <property type="entry name" value="ACYL_COA_DH_2"/>
    <property type="match status" value="1"/>
</dbReference>
<dbReference type="InterPro" id="IPR009100">
    <property type="entry name" value="AcylCoA_DH/oxidase_NM_dom_sf"/>
</dbReference>
<dbReference type="Pfam" id="PF00441">
    <property type="entry name" value="Acyl-CoA_dh_1"/>
    <property type="match status" value="1"/>
</dbReference>
<evidence type="ECO:0000256" key="1">
    <source>
        <dbReference type="ARBA" id="ARBA00001974"/>
    </source>
</evidence>
<dbReference type="AlphaFoldDB" id="A0A226DAH1"/>
<evidence type="ECO:0000259" key="8">
    <source>
        <dbReference type="Pfam" id="PF02770"/>
    </source>
</evidence>
<dbReference type="InterPro" id="IPR009075">
    <property type="entry name" value="AcylCo_DH/oxidase_C"/>
</dbReference>
<dbReference type="InterPro" id="IPR006089">
    <property type="entry name" value="Acyl-CoA_DH_CS"/>
</dbReference>
<feature type="domain" description="Acyl-CoA dehydrogenase/oxidase N-terminal" evidence="9">
    <location>
        <begin position="60"/>
        <end position="174"/>
    </location>
</feature>
<dbReference type="PANTHER" id="PTHR48083:SF6">
    <property type="entry name" value="ACYL-COA DEHYDROGENASE 6"/>
    <property type="match status" value="1"/>
</dbReference>
<dbReference type="OrthoDB" id="10262177at2759"/>
<sequence>MFAKNQIFANPRNSSLWKLLQLSQGNKPHQHQRRCAVNNLSPVRTFSTEYSSSLADSFYNEEQKKLQTTVSKIVETEILPHVEKWENAEEFPSHFIIKKFGNASLLGIRFDTDYGGLGFDYKYHAAYLEELGSIPAAGICAGITAHTEITLPALARFGSAELKSEFLSPSIAGDVVACLGVSEPQAGSDVANIKTSAVRTGDDLIINGQKTWITNGLKADWICLLANTSQGSAHKNKSLICVPMNSKGISRTKIHKLGWNSSDTAQLFFEDVRVPAKNIIGDEGSGFMYQMLQFQEERLCMALVTLRALDKAISDTIEYTRQRQAFGRSILDNQVVHFRLAELATEIEALRALTYRSVEMMVNGENVTRTASMAGRLSRLTADSCLQFFGGMGYTRDVFISRFFRDGRLTSIGGGADEIMLEIITRVLNIAERTNKCGTVAFYETGSIFWEDESPNSERTDAEEIPRFAHLLTFSSLGVPSCGRANLTVSFHDLVTLSLWQRRYSDTAPFPPI</sequence>
<feature type="domain" description="Acyl-CoA dehydrogenase/oxidase C-terminal" evidence="7">
    <location>
        <begin position="284"/>
        <end position="428"/>
    </location>
</feature>
<dbReference type="Pfam" id="PF02770">
    <property type="entry name" value="Acyl-CoA_dh_M"/>
    <property type="match status" value="1"/>
</dbReference>
<name>A0A226DAH1_FOLCA</name>
<dbReference type="GO" id="GO:0005737">
    <property type="term" value="C:cytoplasm"/>
    <property type="evidence" value="ECO:0007669"/>
    <property type="project" value="TreeGrafter"/>
</dbReference>
<dbReference type="FunFam" id="2.40.110.10:FF:000002">
    <property type="entry name" value="Acyl-CoA dehydrogenase fadE12"/>
    <property type="match status" value="1"/>
</dbReference>
<organism evidence="10 11">
    <name type="scientific">Folsomia candida</name>
    <name type="common">Springtail</name>
    <dbReference type="NCBI Taxonomy" id="158441"/>
    <lineage>
        <taxon>Eukaryota</taxon>
        <taxon>Metazoa</taxon>
        <taxon>Ecdysozoa</taxon>
        <taxon>Arthropoda</taxon>
        <taxon>Hexapoda</taxon>
        <taxon>Collembola</taxon>
        <taxon>Entomobryomorpha</taxon>
        <taxon>Isotomoidea</taxon>
        <taxon>Isotomidae</taxon>
        <taxon>Proisotominae</taxon>
        <taxon>Folsomia</taxon>
    </lineage>
</organism>
<dbReference type="InterPro" id="IPR013786">
    <property type="entry name" value="AcylCoA_DH/ox_N"/>
</dbReference>
<accession>A0A226DAH1</accession>
<protein>
    <submittedName>
        <fullName evidence="10">Putative acyl-CoA dehydrogenase 6</fullName>
    </submittedName>
</protein>
<dbReference type="Gene3D" id="1.20.140.10">
    <property type="entry name" value="Butyryl-CoA Dehydrogenase, subunit A, domain 3"/>
    <property type="match status" value="1"/>
</dbReference>
<dbReference type="EMBL" id="LNIX01000028">
    <property type="protein sequence ID" value="OXA41727.1"/>
    <property type="molecule type" value="Genomic_DNA"/>
</dbReference>
<reference evidence="10 11" key="1">
    <citation type="submission" date="2015-12" db="EMBL/GenBank/DDBJ databases">
        <title>The genome of Folsomia candida.</title>
        <authorList>
            <person name="Faddeeva A."/>
            <person name="Derks M.F."/>
            <person name="Anvar Y."/>
            <person name="Smit S."/>
            <person name="Van Straalen N."/>
            <person name="Roelofs D."/>
        </authorList>
    </citation>
    <scope>NUCLEOTIDE SEQUENCE [LARGE SCALE GENOMIC DNA]</scope>
    <source>
        <strain evidence="10 11">VU population</strain>
        <tissue evidence="10">Whole body</tissue>
    </source>
</reference>
<evidence type="ECO:0000256" key="5">
    <source>
        <dbReference type="ARBA" id="ARBA00023002"/>
    </source>
</evidence>
<dbReference type="Proteomes" id="UP000198287">
    <property type="component" value="Unassembled WGS sequence"/>
</dbReference>
<dbReference type="STRING" id="158441.A0A226DAH1"/>
<dbReference type="InterPro" id="IPR050741">
    <property type="entry name" value="Acyl-CoA_dehydrogenase"/>
</dbReference>
<dbReference type="Pfam" id="PF02771">
    <property type="entry name" value="Acyl-CoA_dh_N"/>
    <property type="match status" value="1"/>
</dbReference>
<dbReference type="InterPro" id="IPR037069">
    <property type="entry name" value="AcylCoA_DH/ox_N_sf"/>
</dbReference>
<dbReference type="GO" id="GO:0033539">
    <property type="term" value="P:fatty acid beta-oxidation using acyl-CoA dehydrogenase"/>
    <property type="evidence" value="ECO:0007669"/>
    <property type="project" value="TreeGrafter"/>
</dbReference>
<dbReference type="InterPro" id="IPR006091">
    <property type="entry name" value="Acyl-CoA_Oxase/DH_mid-dom"/>
</dbReference>
<evidence type="ECO:0000256" key="6">
    <source>
        <dbReference type="RuleBase" id="RU362125"/>
    </source>
</evidence>
<dbReference type="Gene3D" id="1.10.540.10">
    <property type="entry name" value="Acyl-CoA dehydrogenase/oxidase, N-terminal domain"/>
    <property type="match status" value="1"/>
</dbReference>
<keyword evidence="4 6" id="KW-0274">FAD</keyword>
<evidence type="ECO:0000259" key="9">
    <source>
        <dbReference type="Pfam" id="PF02771"/>
    </source>
</evidence>
<dbReference type="InterPro" id="IPR046373">
    <property type="entry name" value="Acyl-CoA_Oxase/DH_mid-dom_sf"/>
</dbReference>
<dbReference type="InterPro" id="IPR036250">
    <property type="entry name" value="AcylCo_DH-like_C"/>
</dbReference>